<name>A0AA46SGV9_CYTFI</name>
<organism evidence="2 3">
    <name type="scientific">Cytobacillus firmus</name>
    <name type="common">Bacillus firmus</name>
    <dbReference type="NCBI Taxonomy" id="1399"/>
    <lineage>
        <taxon>Bacteria</taxon>
        <taxon>Bacillati</taxon>
        <taxon>Bacillota</taxon>
        <taxon>Bacilli</taxon>
        <taxon>Bacillales</taxon>
        <taxon>Bacillaceae</taxon>
        <taxon>Cytobacillus</taxon>
    </lineage>
</organism>
<dbReference type="Proteomes" id="UP001163104">
    <property type="component" value="Plasmid p1"/>
</dbReference>
<feature type="region of interest" description="Disordered" evidence="1">
    <location>
        <begin position="1"/>
        <end position="20"/>
    </location>
</feature>
<sequence>MRMTKDAAKSRSKKGIENSKKYGIPLKKKKMLSRIIINNVQANLVF</sequence>
<dbReference type="EMBL" id="CP107028">
    <property type="protein sequence ID" value="UYG98198.1"/>
    <property type="molecule type" value="Genomic_DNA"/>
</dbReference>
<dbReference type="AlphaFoldDB" id="A0AA46SGV9"/>
<geneLocation type="plasmid" evidence="2 3">
    <name>p1</name>
</geneLocation>
<gene>
    <name evidence="2" type="ORF">OD459_25345</name>
</gene>
<reference evidence="2" key="1">
    <citation type="submission" date="2022-10" db="EMBL/GenBank/DDBJ databases">
        <title>Mechanism of multi-heavy metal repair in Cytobacillus Firmus M7.</title>
        <authorList>
            <person name="Li X."/>
            <person name="Yu C."/>
        </authorList>
    </citation>
    <scope>NUCLEOTIDE SEQUENCE</scope>
    <source>
        <strain evidence="2">M7</strain>
        <plasmid evidence="2">p1</plasmid>
    </source>
</reference>
<keyword evidence="2" id="KW-0614">Plasmid</keyword>
<evidence type="ECO:0000313" key="2">
    <source>
        <dbReference type="EMBL" id="UYG98198.1"/>
    </source>
</evidence>
<accession>A0AA46SGV9</accession>
<protein>
    <submittedName>
        <fullName evidence="2">Uncharacterized protein</fullName>
    </submittedName>
</protein>
<evidence type="ECO:0000313" key="3">
    <source>
        <dbReference type="Proteomes" id="UP001163104"/>
    </source>
</evidence>
<proteinExistence type="predicted"/>
<dbReference type="RefSeq" id="WP_263600262.1">
    <property type="nucleotide sequence ID" value="NZ_CP107028.1"/>
</dbReference>
<evidence type="ECO:0000256" key="1">
    <source>
        <dbReference type="SAM" id="MobiDB-lite"/>
    </source>
</evidence>